<dbReference type="VEuPathDB" id="VectorBase:HLOH_060153"/>
<dbReference type="Proteomes" id="UP000821853">
    <property type="component" value="Chromosome 3"/>
</dbReference>
<accession>A0A9J6G5M3</accession>
<feature type="transmembrane region" description="Helical" evidence="5">
    <location>
        <begin position="489"/>
        <end position="517"/>
    </location>
</feature>
<dbReference type="OrthoDB" id="6134459at2759"/>
<keyword evidence="9" id="KW-1185">Reference proteome</keyword>
<evidence type="ECO:0000256" key="5">
    <source>
        <dbReference type="SAM" id="Phobius"/>
    </source>
</evidence>
<dbReference type="PANTHER" id="PTHR45902:SF1">
    <property type="entry name" value="LATROPHILIN RECEPTOR-LIKE PROTEIN A"/>
    <property type="match status" value="1"/>
</dbReference>
<feature type="transmembrane region" description="Helical" evidence="5">
    <location>
        <begin position="341"/>
        <end position="363"/>
    </location>
</feature>
<feature type="domain" description="G-protein coupled receptors family 2 profile 2" evidence="7">
    <location>
        <begin position="339"/>
        <end position="589"/>
    </location>
</feature>
<organism evidence="8 9">
    <name type="scientific">Haemaphysalis longicornis</name>
    <name type="common">Bush tick</name>
    <dbReference type="NCBI Taxonomy" id="44386"/>
    <lineage>
        <taxon>Eukaryota</taxon>
        <taxon>Metazoa</taxon>
        <taxon>Ecdysozoa</taxon>
        <taxon>Arthropoda</taxon>
        <taxon>Chelicerata</taxon>
        <taxon>Arachnida</taxon>
        <taxon>Acari</taxon>
        <taxon>Parasitiformes</taxon>
        <taxon>Ixodida</taxon>
        <taxon>Ixodoidea</taxon>
        <taxon>Ixodidae</taxon>
        <taxon>Haemaphysalinae</taxon>
        <taxon>Haemaphysalis</taxon>
    </lineage>
</organism>
<feature type="transmembrane region" description="Helical" evidence="5">
    <location>
        <begin position="538"/>
        <end position="558"/>
    </location>
</feature>
<evidence type="ECO:0000313" key="8">
    <source>
        <dbReference type="EMBL" id="KAH9370263.1"/>
    </source>
</evidence>
<feature type="chain" id="PRO_5039930954" description="G-protein coupled receptors family 2 profile 2 domain-containing protein" evidence="6">
    <location>
        <begin position="19"/>
        <end position="644"/>
    </location>
</feature>
<dbReference type="CDD" id="cd15039">
    <property type="entry name" value="7tmB3_Methuselah-like"/>
    <property type="match status" value="1"/>
</dbReference>
<keyword evidence="4 5" id="KW-0472">Membrane</keyword>
<feature type="transmembrane region" description="Helical" evidence="5">
    <location>
        <begin position="449"/>
        <end position="469"/>
    </location>
</feature>
<dbReference type="Pfam" id="PF00002">
    <property type="entry name" value="7tm_2"/>
    <property type="match status" value="1"/>
</dbReference>
<sequence>MHLLQKLAMLTLWHYAASQSDCNGTLLKPVRHEDHPLFRDLTEEQFQSVMRCPADIECCSDGTLSCYNWKYLTCSCSEDCEEYGDCCWHCENKVADAALVPPNPKWVCTGVTLEGSVTKHVFLASRCNSLWPLQDDVREQCEDVNYSPGEVYYSLPVTSNQTLVTYRNAFCAFCNYDLDEVVFWDVVMGNTSKPKLRPPSFISTNFYDYLRQCSKFPLIGYCPEETSPEITSSCRTFLAPIVDETSYSVFYKNAYCAHCHGVNLTAFSCSPAEKTTNKTGLDVKVSSGLPDLDLSSIFRTVARTHTCFSAYEGVCYIDELIYRYVNASDTGPSTAAMIRGYLTIVCISVSLLCLILKLVVYLFSKECRTFSSRCILCLSMTLFFAHAFFLVFNVVDFGHKVCVASAVLIHFAFLSTAFWTTVLAYDIWKTLILVRRPAGDWRSFLRYTLAGWGSPCLVVGMASVLNWTLQDSPLSPSYGEPRCFINNRWGHVLFFLVPMFLLLLVDIAFYAHTVFTIRKTEAQSHKYDFKANEKPSRILLFVKLAFIMGVSWLLGLVSGLVNSLVMDCVSIAFVGLQGVFLFFGFRDHRHVYSMVSSSSMISGILSHSRSRSSTTATTDVALSSQMLALGSTQKVGTSGKGGTG</sequence>
<dbReference type="InterPro" id="IPR053231">
    <property type="entry name" value="GPCR_LN-TM7"/>
</dbReference>
<dbReference type="EMBL" id="JABSTR010000005">
    <property type="protein sequence ID" value="KAH9370263.1"/>
    <property type="molecule type" value="Genomic_DNA"/>
</dbReference>
<evidence type="ECO:0000256" key="4">
    <source>
        <dbReference type="ARBA" id="ARBA00023136"/>
    </source>
</evidence>
<feature type="transmembrane region" description="Helical" evidence="5">
    <location>
        <begin position="375"/>
        <end position="395"/>
    </location>
</feature>
<protein>
    <recommendedName>
        <fullName evidence="7">G-protein coupled receptors family 2 profile 2 domain-containing protein</fullName>
    </recommendedName>
</protein>
<keyword evidence="3 5" id="KW-1133">Transmembrane helix</keyword>
<dbReference type="GO" id="GO:0016020">
    <property type="term" value="C:membrane"/>
    <property type="evidence" value="ECO:0007669"/>
    <property type="project" value="UniProtKB-SubCell"/>
</dbReference>
<feature type="transmembrane region" description="Helical" evidence="5">
    <location>
        <begin position="564"/>
        <end position="585"/>
    </location>
</feature>
<proteinExistence type="predicted"/>
<comment type="subcellular location">
    <subcellularLocation>
        <location evidence="1">Membrane</location>
        <topology evidence="1">Multi-pass membrane protein</topology>
    </subcellularLocation>
</comment>
<evidence type="ECO:0000313" key="9">
    <source>
        <dbReference type="Proteomes" id="UP000821853"/>
    </source>
</evidence>
<dbReference type="InterPro" id="IPR017981">
    <property type="entry name" value="GPCR_2-like_7TM"/>
</dbReference>
<dbReference type="InterPro" id="IPR000832">
    <property type="entry name" value="GPCR_2_secretin-like"/>
</dbReference>
<evidence type="ECO:0000256" key="1">
    <source>
        <dbReference type="ARBA" id="ARBA00004141"/>
    </source>
</evidence>
<comment type="caution">
    <text evidence="8">The sequence shown here is derived from an EMBL/GenBank/DDBJ whole genome shotgun (WGS) entry which is preliminary data.</text>
</comment>
<dbReference type="PROSITE" id="PS50261">
    <property type="entry name" value="G_PROTEIN_RECEP_F2_4"/>
    <property type="match status" value="1"/>
</dbReference>
<name>A0A9J6G5M3_HAELO</name>
<feature type="signal peptide" evidence="6">
    <location>
        <begin position="1"/>
        <end position="18"/>
    </location>
</feature>
<gene>
    <name evidence="8" type="ORF">HPB48_007400</name>
</gene>
<dbReference type="AlphaFoldDB" id="A0A9J6G5M3"/>
<feature type="transmembrane region" description="Helical" evidence="5">
    <location>
        <begin position="407"/>
        <end position="428"/>
    </location>
</feature>
<evidence type="ECO:0000259" key="7">
    <source>
        <dbReference type="PROSITE" id="PS50261"/>
    </source>
</evidence>
<reference evidence="8 9" key="1">
    <citation type="journal article" date="2020" name="Cell">
        <title>Large-Scale Comparative Analyses of Tick Genomes Elucidate Their Genetic Diversity and Vector Capacities.</title>
        <authorList>
            <consortium name="Tick Genome and Microbiome Consortium (TIGMIC)"/>
            <person name="Jia N."/>
            <person name="Wang J."/>
            <person name="Shi W."/>
            <person name="Du L."/>
            <person name="Sun Y."/>
            <person name="Zhan W."/>
            <person name="Jiang J.F."/>
            <person name="Wang Q."/>
            <person name="Zhang B."/>
            <person name="Ji P."/>
            <person name="Bell-Sakyi L."/>
            <person name="Cui X.M."/>
            <person name="Yuan T.T."/>
            <person name="Jiang B.G."/>
            <person name="Yang W.F."/>
            <person name="Lam T.T."/>
            <person name="Chang Q.C."/>
            <person name="Ding S.J."/>
            <person name="Wang X.J."/>
            <person name="Zhu J.G."/>
            <person name="Ruan X.D."/>
            <person name="Zhao L."/>
            <person name="Wei J.T."/>
            <person name="Ye R.Z."/>
            <person name="Que T.C."/>
            <person name="Du C.H."/>
            <person name="Zhou Y.H."/>
            <person name="Cheng J.X."/>
            <person name="Dai P.F."/>
            <person name="Guo W.B."/>
            <person name="Han X.H."/>
            <person name="Huang E.J."/>
            <person name="Li L.F."/>
            <person name="Wei W."/>
            <person name="Gao Y.C."/>
            <person name="Liu J.Z."/>
            <person name="Shao H.Z."/>
            <person name="Wang X."/>
            <person name="Wang C.C."/>
            <person name="Yang T.C."/>
            <person name="Huo Q.B."/>
            <person name="Li W."/>
            <person name="Chen H.Y."/>
            <person name="Chen S.E."/>
            <person name="Zhou L.G."/>
            <person name="Ni X.B."/>
            <person name="Tian J.H."/>
            <person name="Sheng Y."/>
            <person name="Liu T."/>
            <person name="Pan Y.S."/>
            <person name="Xia L.Y."/>
            <person name="Li J."/>
            <person name="Zhao F."/>
            <person name="Cao W.C."/>
        </authorList>
    </citation>
    <scope>NUCLEOTIDE SEQUENCE [LARGE SCALE GENOMIC DNA]</scope>
    <source>
        <strain evidence="8">HaeL-2018</strain>
    </source>
</reference>
<evidence type="ECO:0000256" key="6">
    <source>
        <dbReference type="SAM" id="SignalP"/>
    </source>
</evidence>
<dbReference type="Gene3D" id="1.20.1070.10">
    <property type="entry name" value="Rhodopsin 7-helix transmembrane proteins"/>
    <property type="match status" value="1"/>
</dbReference>
<dbReference type="OMA" id="SCREDCE"/>
<evidence type="ECO:0000256" key="2">
    <source>
        <dbReference type="ARBA" id="ARBA00022692"/>
    </source>
</evidence>
<keyword evidence="6" id="KW-0732">Signal</keyword>
<evidence type="ECO:0000256" key="3">
    <source>
        <dbReference type="ARBA" id="ARBA00022989"/>
    </source>
</evidence>
<keyword evidence="2 5" id="KW-0812">Transmembrane</keyword>
<dbReference type="PANTHER" id="PTHR45902">
    <property type="entry name" value="LATROPHILIN RECEPTOR-LIKE PROTEIN A"/>
    <property type="match status" value="1"/>
</dbReference>
<dbReference type="GO" id="GO:0007166">
    <property type="term" value="P:cell surface receptor signaling pathway"/>
    <property type="evidence" value="ECO:0007669"/>
    <property type="project" value="InterPro"/>
</dbReference>
<dbReference type="SUPFAM" id="SSF81321">
    <property type="entry name" value="Family A G protein-coupled receptor-like"/>
    <property type="match status" value="1"/>
</dbReference>
<dbReference type="GO" id="GO:0004930">
    <property type="term" value="F:G protein-coupled receptor activity"/>
    <property type="evidence" value="ECO:0007669"/>
    <property type="project" value="InterPro"/>
</dbReference>